<accession>A0A9Q8Q5A9</accession>
<dbReference type="Proteomes" id="UP000829364">
    <property type="component" value="Chromosome 1"/>
</dbReference>
<sequence length="102" mass="10420">MCGLAGKDGSAKGGGLHLVAADRRSSARLPVPPPPSLVSLVRPRMSNEALFVGGQRTLEWVPDGSLPASSLNSRPHHTPNLAQALCSSPPSFSAALPSGSGR</sequence>
<gene>
    <name evidence="2" type="ORF">JDV02_000630</name>
</gene>
<organism evidence="2 3">
    <name type="scientific">Purpureocillium takamizusanense</name>
    <dbReference type="NCBI Taxonomy" id="2060973"/>
    <lineage>
        <taxon>Eukaryota</taxon>
        <taxon>Fungi</taxon>
        <taxon>Dikarya</taxon>
        <taxon>Ascomycota</taxon>
        <taxon>Pezizomycotina</taxon>
        <taxon>Sordariomycetes</taxon>
        <taxon>Hypocreomycetidae</taxon>
        <taxon>Hypocreales</taxon>
        <taxon>Ophiocordycipitaceae</taxon>
        <taxon>Purpureocillium</taxon>
    </lineage>
</organism>
<feature type="region of interest" description="Disordered" evidence="1">
    <location>
        <begin position="67"/>
        <end position="102"/>
    </location>
</feature>
<keyword evidence="3" id="KW-1185">Reference proteome</keyword>
<name>A0A9Q8Q5A9_9HYPO</name>
<proteinExistence type="predicted"/>
<protein>
    <submittedName>
        <fullName evidence="2">Uncharacterized protein</fullName>
    </submittedName>
</protein>
<dbReference type="GeneID" id="72062595"/>
<dbReference type="AlphaFoldDB" id="A0A9Q8Q5A9"/>
<dbReference type="RefSeq" id="XP_047837424.1">
    <property type="nucleotide sequence ID" value="XM_047981464.1"/>
</dbReference>
<evidence type="ECO:0000313" key="2">
    <source>
        <dbReference type="EMBL" id="UNI13943.1"/>
    </source>
</evidence>
<reference evidence="2" key="1">
    <citation type="submission" date="2021-11" db="EMBL/GenBank/DDBJ databases">
        <title>Purpureocillium_takamizusanense_genome.</title>
        <authorList>
            <person name="Nguyen N.-H."/>
        </authorList>
    </citation>
    <scope>NUCLEOTIDE SEQUENCE</scope>
    <source>
        <strain evidence="2">PT3</strain>
    </source>
</reference>
<dbReference type="KEGG" id="ptkz:JDV02_000630"/>
<feature type="compositionally biased region" description="Low complexity" evidence="1">
    <location>
        <begin position="84"/>
        <end position="102"/>
    </location>
</feature>
<evidence type="ECO:0000256" key="1">
    <source>
        <dbReference type="SAM" id="MobiDB-lite"/>
    </source>
</evidence>
<dbReference type="EMBL" id="CP086354">
    <property type="protein sequence ID" value="UNI13943.1"/>
    <property type="molecule type" value="Genomic_DNA"/>
</dbReference>
<evidence type="ECO:0000313" key="3">
    <source>
        <dbReference type="Proteomes" id="UP000829364"/>
    </source>
</evidence>